<organism evidence="3 4">
    <name type="scientific">Thermoproteus tenax (strain ATCC 35583 / DSM 2078 / JCM 9277 / NBRC 100435 / Kra 1)</name>
    <dbReference type="NCBI Taxonomy" id="768679"/>
    <lineage>
        <taxon>Archaea</taxon>
        <taxon>Thermoproteota</taxon>
        <taxon>Thermoprotei</taxon>
        <taxon>Thermoproteales</taxon>
        <taxon>Thermoproteaceae</taxon>
        <taxon>Thermoproteus</taxon>
    </lineage>
</organism>
<dbReference type="EMBL" id="FN869859">
    <property type="protein sequence ID" value="CCC80783.1"/>
    <property type="molecule type" value="Genomic_DNA"/>
</dbReference>
<dbReference type="GO" id="GO:0016861">
    <property type="term" value="F:intramolecular oxidoreductase activity, interconverting aldoses and ketoses"/>
    <property type="evidence" value="ECO:0007669"/>
    <property type="project" value="InterPro"/>
</dbReference>
<keyword evidence="2" id="KW-0119">Carbohydrate metabolism</keyword>
<sequence length="390" mass="41985">MDVFLAVAGSPDISDDVKRSYYQEYSGQLKALGVSLSQTSDIALIVAITGGSENEIMANARQYNIIVAWPHYNSLPSALEAAAALRDSGRYTKVIALSAPKAHLGDGVIKILRLMELIKAGTPRFGLIGSPNPWLVSSNMSLVTTDQITIDESLAGLDINAGLVDARLLLRGAVSSEYDERQIAPATAYARRLLDIARSRGWDGLTLGCWCFDIGSIKRRGWTPCISLALLNQMGMPAACEGDMRALYSMYVLSKLAGGPAWMSNVNYAEGDLLVLTHDGAPPAMAEEYSIVRRSITNAPAAIRARFPTGITVTLLRVSADLKKALLLKGITIEPERVEACATQIGVKLVVGTARDVIEAGLGNHLAFVLDDVYEEARDYLIHLGARVIP</sequence>
<dbReference type="GO" id="GO:0005996">
    <property type="term" value="P:monosaccharide metabolic process"/>
    <property type="evidence" value="ECO:0007669"/>
    <property type="project" value="InterPro"/>
</dbReference>
<reference evidence="3 4" key="1">
    <citation type="journal article" date="2011" name="PLoS ONE">
        <title>The complete genome sequence of Thermoproteus tenax: a physiologically versatile member of the Crenarchaeota.</title>
        <authorList>
            <person name="Siebers B."/>
            <person name="Zaparty M."/>
            <person name="Raddatz G."/>
            <person name="Tjaden B."/>
            <person name="Albers S.V."/>
            <person name="Bell S.D."/>
            <person name="Blombach F."/>
            <person name="Kletzin A."/>
            <person name="Kyrpides N."/>
            <person name="Lanz C."/>
            <person name="Plagens A."/>
            <person name="Rampp M."/>
            <person name="Rosinus A."/>
            <person name="von Jan M."/>
            <person name="Makarova K.S."/>
            <person name="Klenk H.P."/>
            <person name="Schuster S.C."/>
            <person name="Hensel R."/>
        </authorList>
    </citation>
    <scope>NUCLEOTIDE SEQUENCE [LARGE SCALE GENOMIC DNA]</scope>
    <source>
        <strain evidence="4">ATCC 35583 / DSM 2078 / JCM 9277 / NBRC 100435 / Kra 1</strain>
    </source>
</reference>
<keyword evidence="4" id="KW-1185">Reference proteome</keyword>
<dbReference type="STRING" id="768679.TTX_0108"/>
<evidence type="ECO:0000313" key="4">
    <source>
        <dbReference type="Proteomes" id="UP000002654"/>
    </source>
</evidence>
<evidence type="ECO:0000256" key="1">
    <source>
        <dbReference type="ARBA" id="ARBA00023235"/>
    </source>
</evidence>
<dbReference type="PATRIC" id="fig|768679.9.peg.112"/>
<dbReference type="GO" id="GO:0005737">
    <property type="term" value="C:cytoplasm"/>
    <property type="evidence" value="ECO:0007669"/>
    <property type="project" value="InterPro"/>
</dbReference>
<dbReference type="InterPro" id="IPR009015">
    <property type="entry name" value="Fucose_isomerase_N/cen_sf"/>
</dbReference>
<name>G4RMF2_THETK</name>
<dbReference type="HOGENOM" id="CLU_055583_0_0_2"/>
<accession>G4RMF2</accession>
<proteinExistence type="predicted"/>
<dbReference type="RefSeq" id="WP_014126041.1">
    <property type="nucleotide sequence ID" value="NC_016070.1"/>
</dbReference>
<dbReference type="PaxDb" id="768679-TTX_0108"/>
<evidence type="ECO:0000313" key="3">
    <source>
        <dbReference type="EMBL" id="CCC80783.1"/>
    </source>
</evidence>
<protein>
    <submittedName>
        <fullName evidence="3">L-fucose isomerase related protein</fullName>
    </submittedName>
</protein>
<dbReference type="PANTHER" id="PTHR36120:SF2">
    <property type="entry name" value="FUCOSE ISOMERASE"/>
    <property type="match status" value="1"/>
</dbReference>
<keyword evidence="1 3" id="KW-0413">Isomerase</keyword>
<dbReference type="Proteomes" id="UP000002654">
    <property type="component" value="Chromosome"/>
</dbReference>
<dbReference type="KEGG" id="ttn:TTX_0108"/>
<dbReference type="PANTHER" id="PTHR36120">
    <property type="entry name" value="FUCOSE ISOMERASE"/>
    <property type="match status" value="1"/>
</dbReference>
<dbReference type="eggNOG" id="arCOG01772">
    <property type="taxonomic scope" value="Archaea"/>
</dbReference>
<dbReference type="GeneID" id="11263115"/>
<dbReference type="OrthoDB" id="26618at2157"/>
<gene>
    <name evidence="3" type="primary">fucI</name>
    <name evidence="3" type="ordered locus">TTX_0108</name>
</gene>
<evidence type="ECO:0000256" key="2">
    <source>
        <dbReference type="ARBA" id="ARBA00023277"/>
    </source>
</evidence>
<dbReference type="SUPFAM" id="SSF53743">
    <property type="entry name" value="FucI/AraA N-terminal and middle domains"/>
    <property type="match status" value="1"/>
</dbReference>
<dbReference type="AlphaFoldDB" id="G4RMF2"/>